<dbReference type="SUPFAM" id="SSF48371">
    <property type="entry name" value="ARM repeat"/>
    <property type="match status" value="2"/>
</dbReference>
<dbReference type="RefSeq" id="WP_111171628.1">
    <property type="nucleotide sequence ID" value="NZ_POUA01000477.1"/>
</dbReference>
<organism evidence="1 2">
    <name type="scientific">Spongiactinospora gelatinilytica</name>
    <dbReference type="NCBI Taxonomy" id="2666298"/>
    <lineage>
        <taxon>Bacteria</taxon>
        <taxon>Bacillati</taxon>
        <taxon>Actinomycetota</taxon>
        <taxon>Actinomycetes</taxon>
        <taxon>Streptosporangiales</taxon>
        <taxon>Streptosporangiaceae</taxon>
        <taxon>Spongiactinospora</taxon>
    </lineage>
</organism>
<dbReference type="Gene3D" id="1.25.10.10">
    <property type="entry name" value="Leucine-rich Repeat Variant"/>
    <property type="match status" value="2"/>
</dbReference>
<protein>
    <recommendedName>
        <fullName evidence="3">PBS lyase</fullName>
    </recommendedName>
</protein>
<dbReference type="AlphaFoldDB" id="A0A2W2F5S9"/>
<evidence type="ECO:0008006" key="3">
    <source>
        <dbReference type="Google" id="ProtNLM"/>
    </source>
</evidence>
<dbReference type="InterPro" id="IPR011989">
    <property type="entry name" value="ARM-like"/>
</dbReference>
<dbReference type="EMBL" id="POUA01000477">
    <property type="protein sequence ID" value="PZG24879.1"/>
    <property type="molecule type" value="Genomic_DNA"/>
</dbReference>
<comment type="caution">
    <text evidence="1">The sequence shown here is derived from an EMBL/GenBank/DDBJ whole genome shotgun (WGS) entry which is preliminary data.</text>
</comment>
<dbReference type="InterPro" id="IPR016024">
    <property type="entry name" value="ARM-type_fold"/>
</dbReference>
<name>A0A2W2F5S9_9ACTN</name>
<gene>
    <name evidence="1" type="ORF">C1I98_35115</name>
</gene>
<reference evidence="1 2" key="1">
    <citation type="submission" date="2018-01" db="EMBL/GenBank/DDBJ databases">
        <title>Draft genome sequence of Sphaerisporangium sp. 7K107.</title>
        <authorList>
            <person name="Sahin N."/>
            <person name="Saygin H."/>
            <person name="Ay H."/>
        </authorList>
    </citation>
    <scope>NUCLEOTIDE SEQUENCE [LARGE SCALE GENOMIC DNA]</scope>
    <source>
        <strain evidence="1 2">7K107</strain>
    </source>
</reference>
<sequence>MTDDTDDPFEGLDDIRWGRMRHAYGPAVEVPELLRGLADPDPAIREQALDAMYGGVFHQGDVYPCTIATIPFLVRLATRPGLPGRPEVIRLLADFASADDPLGLTALYRQANERVTAAYPLWSALLEDPDPDVRAATAALLPACLDQAPAAVARLLARLPAEEHPAVLAEIVRSAAAMARRGESVAEVTGRLARMVAAECDPAIQLTVAAELVALPGTDGTAPAIAVADVLPLIAEVYQTGTPGTPPAGFDTPTLVGALRRMREEADEGRRAPRAAALVRSLCAAYGERVADRLSLLTPLLRSPNWECRLDALMPALNLINGWRGDYGELIALVGEQVRGGDPRLLWSAVHVLQDLGMLAAPAAGALAEALTAAGRVAHHPATQEGHIAWVVEWPDATSSVGPALRALAGAADERALPMLAWALDREDMPKDIGGPIGRYGERAAPLLPILRRRLHDLPTGEPRDHRRDGLMYALAQMGPAAAGVVPDLLVLLESGEAATAPLLGALGAIGPASRESLPYIRVAAVHSDRSVSSAAAKALWRIDGDAEGAYAVAERHLGGDRYAVTGAIGVLAELGPAASAATDRLRRLLRRGDEHHWLPLGAAQALWQVTGEADPLLPVLERAWLANAHTRRDVAALWADLGPAAKSAHGLLHAELGRVRRHNASDHGYSSSQVPDDEALVRLCRAALTT</sequence>
<keyword evidence="2" id="KW-1185">Reference proteome</keyword>
<evidence type="ECO:0000313" key="2">
    <source>
        <dbReference type="Proteomes" id="UP000248544"/>
    </source>
</evidence>
<proteinExistence type="predicted"/>
<dbReference type="Proteomes" id="UP000248544">
    <property type="component" value="Unassembled WGS sequence"/>
</dbReference>
<accession>A0A2W2F5S9</accession>
<evidence type="ECO:0000313" key="1">
    <source>
        <dbReference type="EMBL" id="PZG24879.1"/>
    </source>
</evidence>